<gene>
    <name evidence="2" type="ORF">LHJ74_20435</name>
</gene>
<feature type="region of interest" description="Disordered" evidence="1">
    <location>
        <begin position="69"/>
        <end position="94"/>
    </location>
</feature>
<sequence>MVTPDGDTVWQHRTTLWGTPLPNPAIPAPNSVDCPLRFPGQYADPETGLNYNYFRYYDPHTARYLTPDPLGLDPAPNPHTYVPNPHTQTDPLGLAPYIHTSVNRC</sequence>
<dbReference type="InterPro" id="IPR022385">
    <property type="entry name" value="Rhs_assc_core"/>
</dbReference>
<name>A0ABT2JWY7_9ACTN</name>
<dbReference type="Gene3D" id="2.180.10.10">
    <property type="entry name" value="RHS repeat-associated core"/>
    <property type="match status" value="1"/>
</dbReference>
<dbReference type="InterPro" id="IPR050708">
    <property type="entry name" value="T6SS_VgrG/RHS"/>
</dbReference>
<evidence type="ECO:0000313" key="3">
    <source>
        <dbReference type="Proteomes" id="UP001156389"/>
    </source>
</evidence>
<accession>A0ABT2JWY7</accession>
<reference evidence="2 3" key="1">
    <citation type="submission" date="2021-10" db="EMBL/GenBank/DDBJ databases">
        <title>Streptomyces gossypii sp. nov., isolated from soil collected from cotton field.</title>
        <authorList>
            <person name="Ge X."/>
            <person name="Chen X."/>
            <person name="Liu W."/>
        </authorList>
    </citation>
    <scope>NUCLEOTIDE SEQUENCE [LARGE SCALE GENOMIC DNA]</scope>
    <source>
        <strain evidence="2 3">N2-109</strain>
    </source>
</reference>
<dbReference type="NCBIfam" id="TIGR03696">
    <property type="entry name" value="Rhs_assc_core"/>
    <property type="match status" value="1"/>
</dbReference>
<dbReference type="PRINTS" id="PR00394">
    <property type="entry name" value="RHSPROTEIN"/>
</dbReference>
<organism evidence="2 3">
    <name type="scientific">Streptomyces gossypii</name>
    <dbReference type="NCBI Taxonomy" id="2883101"/>
    <lineage>
        <taxon>Bacteria</taxon>
        <taxon>Bacillati</taxon>
        <taxon>Actinomycetota</taxon>
        <taxon>Actinomycetes</taxon>
        <taxon>Kitasatosporales</taxon>
        <taxon>Streptomycetaceae</taxon>
        <taxon>Streptomyces</taxon>
    </lineage>
</organism>
<dbReference type="PANTHER" id="PTHR32305">
    <property type="match status" value="1"/>
</dbReference>
<protein>
    <submittedName>
        <fullName evidence="2">RHS repeat-associated core domain-containing protein</fullName>
    </submittedName>
</protein>
<dbReference type="EMBL" id="JAJAGO010000009">
    <property type="protein sequence ID" value="MCT2592241.1"/>
    <property type="molecule type" value="Genomic_DNA"/>
</dbReference>
<dbReference type="Proteomes" id="UP001156389">
    <property type="component" value="Unassembled WGS sequence"/>
</dbReference>
<comment type="caution">
    <text evidence="2">The sequence shown here is derived from an EMBL/GenBank/DDBJ whole genome shotgun (WGS) entry which is preliminary data.</text>
</comment>
<evidence type="ECO:0000256" key="1">
    <source>
        <dbReference type="SAM" id="MobiDB-lite"/>
    </source>
</evidence>
<keyword evidence="3" id="KW-1185">Reference proteome</keyword>
<evidence type="ECO:0000313" key="2">
    <source>
        <dbReference type="EMBL" id="MCT2592241.1"/>
    </source>
</evidence>
<dbReference type="PANTHER" id="PTHR32305:SF15">
    <property type="entry name" value="PROTEIN RHSA-RELATED"/>
    <property type="match status" value="1"/>
</dbReference>
<proteinExistence type="predicted"/>